<evidence type="ECO:0000313" key="3">
    <source>
        <dbReference type="Proteomes" id="UP000031668"/>
    </source>
</evidence>
<keyword evidence="3" id="KW-1185">Reference proteome</keyword>
<sequence length="101" mass="11881">MIEEVTVPETKHRYVCTCFWASWCPSCSRLLPELERSRTEFLEFEFEMIDIDEFPDNIEQFDLFVLPTIIISIDNEMKTRLIGYSPELLTNALNVARQSIT</sequence>
<dbReference type="Proteomes" id="UP000031668">
    <property type="component" value="Unassembled WGS sequence"/>
</dbReference>
<proteinExistence type="predicted"/>
<dbReference type="Gene3D" id="3.40.30.10">
    <property type="entry name" value="Glutaredoxin"/>
    <property type="match status" value="1"/>
</dbReference>
<accession>A0A0C2IWE4</accession>
<feature type="domain" description="Thioredoxin" evidence="1">
    <location>
        <begin position="1"/>
        <end position="101"/>
    </location>
</feature>
<dbReference type="AlphaFoldDB" id="A0A0C2IWE4"/>
<reference evidence="2 3" key="1">
    <citation type="journal article" date="2014" name="Genome Biol. Evol.">
        <title>The genome of the myxosporean Thelohanellus kitauei shows adaptations to nutrient acquisition within its fish host.</title>
        <authorList>
            <person name="Yang Y."/>
            <person name="Xiong J."/>
            <person name="Zhou Z."/>
            <person name="Huo F."/>
            <person name="Miao W."/>
            <person name="Ran C."/>
            <person name="Liu Y."/>
            <person name="Zhang J."/>
            <person name="Feng J."/>
            <person name="Wang M."/>
            <person name="Wang M."/>
            <person name="Wang L."/>
            <person name="Yao B."/>
        </authorList>
    </citation>
    <scope>NUCLEOTIDE SEQUENCE [LARGE SCALE GENOMIC DNA]</scope>
    <source>
        <strain evidence="2">Wuqing</strain>
    </source>
</reference>
<dbReference type="SUPFAM" id="SSF52833">
    <property type="entry name" value="Thioredoxin-like"/>
    <property type="match status" value="1"/>
</dbReference>
<dbReference type="PROSITE" id="PS51352">
    <property type="entry name" value="THIOREDOXIN_2"/>
    <property type="match status" value="1"/>
</dbReference>
<dbReference type="EMBL" id="JWZT01002320">
    <property type="protein sequence ID" value="KII69659.1"/>
    <property type="molecule type" value="Genomic_DNA"/>
</dbReference>
<dbReference type="InterPro" id="IPR036249">
    <property type="entry name" value="Thioredoxin-like_sf"/>
</dbReference>
<dbReference type="Pfam" id="PF00085">
    <property type="entry name" value="Thioredoxin"/>
    <property type="match status" value="1"/>
</dbReference>
<dbReference type="CDD" id="cd02947">
    <property type="entry name" value="TRX_family"/>
    <property type="match status" value="1"/>
</dbReference>
<evidence type="ECO:0000259" key="1">
    <source>
        <dbReference type="PROSITE" id="PS51352"/>
    </source>
</evidence>
<comment type="caution">
    <text evidence="2">The sequence shown here is derived from an EMBL/GenBank/DDBJ whole genome shotgun (WGS) entry which is preliminary data.</text>
</comment>
<evidence type="ECO:0000313" key="2">
    <source>
        <dbReference type="EMBL" id="KII69659.1"/>
    </source>
</evidence>
<name>A0A0C2IWE4_THEKT</name>
<dbReference type="InterPro" id="IPR013766">
    <property type="entry name" value="Thioredoxin_domain"/>
</dbReference>
<protein>
    <submittedName>
        <fullName evidence="2">Thioredoxin</fullName>
    </submittedName>
</protein>
<organism evidence="2 3">
    <name type="scientific">Thelohanellus kitauei</name>
    <name type="common">Myxosporean</name>
    <dbReference type="NCBI Taxonomy" id="669202"/>
    <lineage>
        <taxon>Eukaryota</taxon>
        <taxon>Metazoa</taxon>
        <taxon>Cnidaria</taxon>
        <taxon>Myxozoa</taxon>
        <taxon>Myxosporea</taxon>
        <taxon>Bivalvulida</taxon>
        <taxon>Platysporina</taxon>
        <taxon>Myxobolidae</taxon>
        <taxon>Thelohanellus</taxon>
    </lineage>
</organism>
<gene>
    <name evidence="2" type="ORF">RF11_07254</name>
</gene>